<keyword evidence="2 5" id="KW-0479">Metal-binding</keyword>
<dbReference type="PANTHER" id="PTHR32308:SF0">
    <property type="entry name" value="HPCH_HPAI ALDOLASE_CITRATE LYASE DOMAIN-CONTAINING PROTEIN"/>
    <property type="match status" value="1"/>
</dbReference>
<evidence type="ECO:0000256" key="6">
    <source>
        <dbReference type="SAM" id="MobiDB-lite"/>
    </source>
</evidence>
<feature type="binding site" evidence="5">
    <location>
        <position position="153"/>
    </location>
    <ligand>
        <name>Mg(2+)</name>
        <dbReference type="ChEBI" id="CHEBI:18420"/>
    </ligand>
</feature>
<evidence type="ECO:0000256" key="3">
    <source>
        <dbReference type="ARBA" id="ARBA00022842"/>
    </source>
</evidence>
<dbReference type="GO" id="GO:0000287">
    <property type="term" value="F:magnesium ion binding"/>
    <property type="evidence" value="ECO:0007669"/>
    <property type="project" value="TreeGrafter"/>
</dbReference>
<keyword evidence="3 5" id="KW-0460">Magnesium</keyword>
<proteinExistence type="predicted"/>
<evidence type="ECO:0000313" key="8">
    <source>
        <dbReference type="EMBL" id="WTU72146.1"/>
    </source>
</evidence>
<evidence type="ECO:0000259" key="7">
    <source>
        <dbReference type="Pfam" id="PF03328"/>
    </source>
</evidence>
<dbReference type="PANTHER" id="PTHR32308">
    <property type="entry name" value="LYASE BETA SUBUNIT, PUTATIVE (AFU_ORTHOLOGUE AFUA_4G13030)-RELATED"/>
    <property type="match status" value="1"/>
</dbReference>
<feature type="binding site" evidence="4">
    <location>
        <position position="71"/>
    </location>
    <ligand>
        <name>substrate</name>
    </ligand>
</feature>
<feature type="compositionally biased region" description="Gly residues" evidence="6">
    <location>
        <begin position="299"/>
        <end position="310"/>
    </location>
</feature>
<evidence type="ECO:0000256" key="2">
    <source>
        <dbReference type="ARBA" id="ARBA00022723"/>
    </source>
</evidence>
<dbReference type="InterPro" id="IPR040442">
    <property type="entry name" value="Pyrv_kinase-like_dom_sf"/>
</dbReference>
<dbReference type="AlphaFoldDB" id="A0AAU2JK29"/>
<evidence type="ECO:0000256" key="5">
    <source>
        <dbReference type="PIRSR" id="PIRSR015582-2"/>
    </source>
</evidence>
<protein>
    <submittedName>
        <fullName evidence="8">Aldolase/citrate lyase family protein</fullName>
    </submittedName>
</protein>
<dbReference type="GO" id="GO:0006107">
    <property type="term" value="P:oxaloacetate metabolic process"/>
    <property type="evidence" value="ECO:0007669"/>
    <property type="project" value="TreeGrafter"/>
</dbReference>
<dbReference type="SUPFAM" id="SSF51621">
    <property type="entry name" value="Phosphoenolpyruvate/pyruvate domain"/>
    <property type="match status" value="1"/>
</dbReference>
<dbReference type="Gene3D" id="3.20.20.60">
    <property type="entry name" value="Phosphoenolpyruvate-binding domains"/>
    <property type="match status" value="1"/>
</dbReference>
<dbReference type="InterPro" id="IPR011206">
    <property type="entry name" value="Citrate_lyase_beta/mcl1/mcl2"/>
</dbReference>
<accession>A0AAU2JK29</accession>
<keyword evidence="8" id="KW-0456">Lyase</keyword>
<dbReference type="InterPro" id="IPR005000">
    <property type="entry name" value="Aldolase/citrate-lyase_domain"/>
</dbReference>
<feature type="domain" description="HpcH/HpaI aldolase/citrate lyase" evidence="7">
    <location>
        <begin position="11"/>
        <end position="219"/>
    </location>
</feature>
<sequence>MTGTTARAIPRSILYTPALSQERVVKAWSYDADVHLIDLEDSVPPAAKAAARLVCRAALEKAPEPARIAVRVNELGTVEAVHDLLMLAGSPVRPGFVVMTMVKSAVEVTLLRDTLASAGAHPEVYVTVETVESVTGIDAIAAAADGLLLGSADLAATLGIEITWEGLLAARQAMALAAARHGAACIDTANYRLSEPAVLAQEIERVRELGFHGKATVHPGELDAINGALRPHPDGLRQARRVAEAVRAADGGIAVLDGSMVGPPFARLARTTVALGDAWADRFGGSATGRGGADDGHGSDGGSDGEGGRP</sequence>
<reference evidence="8" key="1">
    <citation type="submission" date="2022-10" db="EMBL/GenBank/DDBJ databases">
        <title>The complete genomes of actinobacterial strains from the NBC collection.</title>
        <authorList>
            <person name="Joergensen T.S."/>
            <person name="Alvarez Arevalo M."/>
            <person name="Sterndorff E.B."/>
            <person name="Faurdal D."/>
            <person name="Vuksanovic O."/>
            <person name="Mourched A.-S."/>
            <person name="Charusanti P."/>
            <person name="Shaw S."/>
            <person name="Blin K."/>
            <person name="Weber T."/>
        </authorList>
    </citation>
    <scope>NUCLEOTIDE SEQUENCE</scope>
    <source>
        <strain evidence="8">NBC_00049</strain>
    </source>
</reference>
<dbReference type="GO" id="GO:0016829">
    <property type="term" value="F:lyase activity"/>
    <property type="evidence" value="ECO:0007669"/>
    <property type="project" value="UniProtKB-KW"/>
</dbReference>
<feature type="binding site" evidence="5">
    <location>
        <position position="129"/>
    </location>
    <ligand>
        <name>Mg(2+)</name>
        <dbReference type="ChEBI" id="CHEBI:18420"/>
    </ligand>
</feature>
<evidence type="ECO:0000256" key="1">
    <source>
        <dbReference type="ARBA" id="ARBA00001946"/>
    </source>
</evidence>
<dbReference type="PIRSF" id="PIRSF015582">
    <property type="entry name" value="Cit_lyase_B"/>
    <property type="match status" value="1"/>
</dbReference>
<feature type="binding site" evidence="4">
    <location>
        <position position="129"/>
    </location>
    <ligand>
        <name>substrate</name>
    </ligand>
</feature>
<evidence type="ECO:0000256" key="4">
    <source>
        <dbReference type="PIRSR" id="PIRSR015582-1"/>
    </source>
</evidence>
<dbReference type="Pfam" id="PF03328">
    <property type="entry name" value="HpcH_HpaI"/>
    <property type="match status" value="1"/>
</dbReference>
<gene>
    <name evidence="8" type="ORF">OG327_01715</name>
</gene>
<comment type="cofactor">
    <cofactor evidence="1">
        <name>Mg(2+)</name>
        <dbReference type="ChEBI" id="CHEBI:18420"/>
    </cofactor>
</comment>
<name>A0AAU2JK29_9ACTN</name>
<dbReference type="InterPro" id="IPR015813">
    <property type="entry name" value="Pyrv/PenolPyrv_kinase-like_dom"/>
</dbReference>
<organism evidence="8">
    <name type="scientific">Streptomyces sp. NBC_00049</name>
    <dbReference type="NCBI Taxonomy" id="2903617"/>
    <lineage>
        <taxon>Bacteria</taxon>
        <taxon>Bacillati</taxon>
        <taxon>Actinomycetota</taxon>
        <taxon>Actinomycetes</taxon>
        <taxon>Kitasatosporales</taxon>
        <taxon>Streptomycetaceae</taxon>
        <taxon>Streptomyces</taxon>
    </lineage>
</organism>
<feature type="region of interest" description="Disordered" evidence="6">
    <location>
        <begin position="284"/>
        <end position="310"/>
    </location>
</feature>
<dbReference type="EMBL" id="CP108264">
    <property type="protein sequence ID" value="WTU72146.1"/>
    <property type="molecule type" value="Genomic_DNA"/>
</dbReference>